<dbReference type="GeneID" id="85008424"/>
<dbReference type="SMART" id="SM00850">
    <property type="entry name" value="LytTR"/>
    <property type="match status" value="1"/>
</dbReference>
<name>D0WHV6_SLAES</name>
<dbReference type="OrthoDB" id="3186525at2"/>
<keyword evidence="3" id="KW-1185">Reference proteome</keyword>
<dbReference type="STRING" id="649764.HMPREF0762_01428"/>
<dbReference type="InterPro" id="IPR007492">
    <property type="entry name" value="LytTR_DNA-bd_dom"/>
</dbReference>
<proteinExistence type="predicted"/>
<dbReference type="HOGENOM" id="CLU_106729_0_2_11"/>
<reference evidence="2" key="1">
    <citation type="submission" date="2009-10" db="EMBL/GenBank/DDBJ databases">
        <authorList>
            <person name="Weinstock G."/>
            <person name="Sodergren E."/>
            <person name="Clifton S."/>
            <person name="Fulton L."/>
            <person name="Fulton B."/>
            <person name="Courtney L."/>
            <person name="Fronick C."/>
            <person name="Harrison M."/>
            <person name="Strong C."/>
            <person name="Farmer C."/>
            <person name="Delahaunty K."/>
            <person name="Markovic C."/>
            <person name="Hall O."/>
            <person name="Minx P."/>
            <person name="Tomlinson C."/>
            <person name="Mitreva M."/>
            <person name="Nelson J."/>
            <person name="Hou S."/>
            <person name="Wollam A."/>
            <person name="Pepin K.H."/>
            <person name="Johnson M."/>
            <person name="Bhonagiri V."/>
            <person name="Nash W.E."/>
            <person name="Warren W."/>
            <person name="Chinwalla A."/>
            <person name="Mardis E.R."/>
            <person name="Wilson R.K."/>
        </authorList>
    </citation>
    <scope>NUCLEOTIDE SEQUENCE [LARGE SCALE GENOMIC DNA]</scope>
    <source>
        <strain evidence="2">ATCC 700122</strain>
    </source>
</reference>
<dbReference type="Pfam" id="PF04397">
    <property type="entry name" value="LytTR"/>
    <property type="match status" value="1"/>
</dbReference>
<dbReference type="GO" id="GO:0003677">
    <property type="term" value="F:DNA binding"/>
    <property type="evidence" value="ECO:0007669"/>
    <property type="project" value="UniProtKB-KW"/>
</dbReference>
<keyword evidence="2" id="KW-0238">DNA-binding</keyword>
<comment type="caution">
    <text evidence="2">The sequence shown here is derived from an EMBL/GenBank/DDBJ whole genome shotgun (WGS) entry which is preliminary data.</text>
</comment>
<protein>
    <submittedName>
        <fullName evidence="2">LytTr DNA-binding domain protein</fullName>
    </submittedName>
</protein>
<dbReference type="eggNOG" id="COG3279">
    <property type="taxonomic scope" value="Bacteria"/>
</dbReference>
<dbReference type="InterPro" id="IPR046947">
    <property type="entry name" value="LytR-like"/>
</dbReference>
<dbReference type="PANTHER" id="PTHR37299">
    <property type="entry name" value="TRANSCRIPTIONAL REGULATOR-RELATED"/>
    <property type="match status" value="1"/>
</dbReference>
<dbReference type="PROSITE" id="PS50930">
    <property type="entry name" value="HTH_LYTTR"/>
    <property type="match status" value="1"/>
</dbReference>
<sequence>MKITIIEDEGLQDVEVSIRCPAIDEQVAGIVTRLRLRDSKITGVDEDGRTRVAAAAEVLYVESVDKKTFAYMEQDVLDVGMPLYEVEERLRACDFLRVSRSCVVNFGCIKALRPDINGRLLATLENGEDVVISRQYASDIKHKLGLR</sequence>
<organism evidence="2 3">
    <name type="scientific">Slackia exigua (strain ATCC 700122 / DSM 15923 / CIP 105133 / JCM 11022 / KCTC 5966 / S-7)</name>
    <dbReference type="NCBI Taxonomy" id="649764"/>
    <lineage>
        <taxon>Bacteria</taxon>
        <taxon>Bacillati</taxon>
        <taxon>Actinomycetota</taxon>
        <taxon>Coriobacteriia</taxon>
        <taxon>Eggerthellales</taxon>
        <taxon>Eggerthellaceae</taxon>
        <taxon>Slackia</taxon>
    </lineage>
</organism>
<evidence type="ECO:0000313" key="3">
    <source>
        <dbReference type="Proteomes" id="UP000006001"/>
    </source>
</evidence>
<evidence type="ECO:0000313" key="2">
    <source>
        <dbReference type="EMBL" id="EEZ60903.1"/>
    </source>
</evidence>
<dbReference type="GO" id="GO:0000156">
    <property type="term" value="F:phosphorelay response regulator activity"/>
    <property type="evidence" value="ECO:0007669"/>
    <property type="project" value="InterPro"/>
</dbReference>
<feature type="domain" description="HTH LytTR-type" evidence="1">
    <location>
        <begin position="47"/>
        <end position="146"/>
    </location>
</feature>
<dbReference type="RefSeq" id="WP_006362687.1">
    <property type="nucleotide sequence ID" value="NZ_GG700631.1"/>
</dbReference>
<dbReference type="AlphaFoldDB" id="D0WHV6"/>
<dbReference type="EMBL" id="ACUX02000014">
    <property type="protein sequence ID" value="EEZ60903.1"/>
    <property type="molecule type" value="Genomic_DNA"/>
</dbReference>
<gene>
    <name evidence="2" type="ORF">HMPREF0762_01428</name>
</gene>
<dbReference type="Proteomes" id="UP000006001">
    <property type="component" value="Unassembled WGS sequence"/>
</dbReference>
<dbReference type="PANTHER" id="PTHR37299:SF4">
    <property type="entry name" value="TRANSCRIPTIONAL REGULATOR"/>
    <property type="match status" value="1"/>
</dbReference>
<evidence type="ECO:0000259" key="1">
    <source>
        <dbReference type="PROSITE" id="PS50930"/>
    </source>
</evidence>
<accession>D0WHV6</accession>
<dbReference type="Gene3D" id="2.40.50.1020">
    <property type="entry name" value="LytTr DNA-binding domain"/>
    <property type="match status" value="1"/>
</dbReference>